<gene>
    <name evidence="1" type="ORF">FCU45_08860</name>
</gene>
<dbReference type="EMBL" id="SZPX01000006">
    <property type="protein sequence ID" value="TKI69061.1"/>
    <property type="molecule type" value="Genomic_DNA"/>
</dbReference>
<keyword evidence="2" id="KW-1185">Reference proteome</keyword>
<dbReference type="RefSeq" id="WP_137014412.1">
    <property type="nucleotide sequence ID" value="NZ_SZPX01000006.1"/>
</dbReference>
<dbReference type="OrthoDB" id="7065089at2"/>
<accession>A0A4U2Z807</accession>
<reference evidence="1 2" key="1">
    <citation type="submission" date="2019-04" db="EMBL/GenBank/DDBJ databases">
        <title>Sulfurimonas crateris sp. nov. a facultative anaerobic sulfur-oxidizing chemolithautotrophic bacterium isolated from a terrestrial mud vulcano.</title>
        <authorList>
            <person name="Ratnikova N.M."/>
            <person name="Slobodkin A.I."/>
            <person name="Merkel A.Y."/>
            <person name="Novikov A."/>
            <person name="Bonch-Osmolovskaya E.A."/>
            <person name="Slobodkina G.B."/>
        </authorList>
    </citation>
    <scope>NUCLEOTIDE SEQUENCE [LARGE SCALE GENOMIC DNA]</scope>
    <source>
        <strain evidence="1 2">SN118</strain>
    </source>
</reference>
<name>A0A4U2Z807_9BACT</name>
<evidence type="ECO:0000313" key="2">
    <source>
        <dbReference type="Proteomes" id="UP000309561"/>
    </source>
</evidence>
<dbReference type="Proteomes" id="UP000309561">
    <property type="component" value="Unassembled WGS sequence"/>
</dbReference>
<sequence length="115" mass="12750">MKYIRKIVAIASLGIFGFFIVGCSGTPIYIETPDPKAYEGSKDKGREISASASGFQLLLFIPIDINDRHEKAYQLLKAQAGNGYLTDVKIKESWTYAFVGTVYKTTLTATVYPKE</sequence>
<protein>
    <recommendedName>
        <fullName evidence="3">Lipoprotein</fullName>
    </recommendedName>
</protein>
<comment type="caution">
    <text evidence="1">The sequence shown here is derived from an EMBL/GenBank/DDBJ whole genome shotgun (WGS) entry which is preliminary data.</text>
</comment>
<dbReference type="PROSITE" id="PS51257">
    <property type="entry name" value="PROKAR_LIPOPROTEIN"/>
    <property type="match status" value="1"/>
</dbReference>
<dbReference type="AlphaFoldDB" id="A0A4U2Z807"/>
<proteinExistence type="predicted"/>
<evidence type="ECO:0000313" key="1">
    <source>
        <dbReference type="EMBL" id="TKI69061.1"/>
    </source>
</evidence>
<organism evidence="1 2">
    <name type="scientific">Sulfurimonas crateris</name>
    <dbReference type="NCBI Taxonomy" id="2574727"/>
    <lineage>
        <taxon>Bacteria</taxon>
        <taxon>Pseudomonadati</taxon>
        <taxon>Campylobacterota</taxon>
        <taxon>Epsilonproteobacteria</taxon>
        <taxon>Campylobacterales</taxon>
        <taxon>Sulfurimonadaceae</taxon>
        <taxon>Sulfurimonas</taxon>
    </lineage>
</organism>
<evidence type="ECO:0008006" key="3">
    <source>
        <dbReference type="Google" id="ProtNLM"/>
    </source>
</evidence>